<evidence type="ECO:0000256" key="1">
    <source>
        <dbReference type="SAM" id="MobiDB-lite"/>
    </source>
</evidence>
<name>A0A345Y6S3_9NEIS</name>
<feature type="compositionally biased region" description="Basic and acidic residues" evidence="1">
    <location>
        <begin position="1"/>
        <end position="10"/>
    </location>
</feature>
<feature type="compositionally biased region" description="Low complexity" evidence="1">
    <location>
        <begin position="60"/>
        <end position="69"/>
    </location>
</feature>
<dbReference type="EMBL" id="CP031337">
    <property type="protein sequence ID" value="AXK39625.1"/>
    <property type="molecule type" value="Genomic_DNA"/>
</dbReference>
<proteinExistence type="predicted"/>
<evidence type="ECO:0000313" key="2">
    <source>
        <dbReference type="EMBL" id="AXK39625.1"/>
    </source>
</evidence>
<feature type="compositionally biased region" description="Low complexity" evidence="1">
    <location>
        <begin position="41"/>
        <end position="51"/>
    </location>
</feature>
<dbReference type="KEGG" id="ccah:DWG20_09310"/>
<organism evidence="2 3">
    <name type="scientific">Crenobacter cavernae</name>
    <dbReference type="NCBI Taxonomy" id="2290923"/>
    <lineage>
        <taxon>Bacteria</taxon>
        <taxon>Pseudomonadati</taxon>
        <taxon>Pseudomonadota</taxon>
        <taxon>Betaproteobacteria</taxon>
        <taxon>Neisseriales</taxon>
        <taxon>Neisseriaceae</taxon>
        <taxon>Crenobacter</taxon>
    </lineage>
</organism>
<dbReference type="Proteomes" id="UP000254537">
    <property type="component" value="Chromosome"/>
</dbReference>
<evidence type="ECO:0000313" key="3">
    <source>
        <dbReference type="Proteomes" id="UP000254537"/>
    </source>
</evidence>
<feature type="region of interest" description="Disordered" evidence="1">
    <location>
        <begin position="1"/>
        <end position="69"/>
    </location>
</feature>
<dbReference type="AlphaFoldDB" id="A0A345Y6S3"/>
<accession>A0A345Y6S3</accession>
<reference evidence="2 3" key="1">
    <citation type="submission" date="2018-07" db="EMBL/GenBank/DDBJ databases">
        <title>Crenobacter cavernae sp. nov., isolated from a karst cave.</title>
        <authorList>
            <person name="Zhu H."/>
        </authorList>
    </citation>
    <scope>NUCLEOTIDE SEQUENCE [LARGE SCALE GENOMIC DNA]</scope>
    <source>
        <strain evidence="2 3">K1W11S-77</strain>
    </source>
</reference>
<protein>
    <submittedName>
        <fullName evidence="2">Uncharacterized protein</fullName>
    </submittedName>
</protein>
<gene>
    <name evidence="2" type="ORF">DWG20_09310</name>
</gene>
<sequence length="69" mass="6807">MINGEAHPEGSDVDLPEELADKMVGAGWAESAPAKAKKTPAKPADGTAPADDSGEPPADPATDPDAGVA</sequence>